<comment type="caution">
    <text evidence="2">The sequence shown here is derived from an EMBL/GenBank/DDBJ whole genome shotgun (WGS) entry which is preliminary data.</text>
</comment>
<dbReference type="RefSeq" id="WP_377526968.1">
    <property type="nucleotide sequence ID" value="NZ_JBHTLD010000081.1"/>
</dbReference>
<feature type="compositionally biased region" description="Basic and acidic residues" evidence="1">
    <location>
        <begin position="1"/>
        <end position="12"/>
    </location>
</feature>
<reference evidence="3" key="1">
    <citation type="journal article" date="2019" name="Int. J. Syst. Evol. Microbiol.">
        <title>The Global Catalogue of Microorganisms (GCM) 10K type strain sequencing project: providing services to taxonomists for standard genome sequencing and annotation.</title>
        <authorList>
            <consortium name="The Broad Institute Genomics Platform"/>
            <consortium name="The Broad Institute Genome Sequencing Center for Infectious Disease"/>
            <person name="Wu L."/>
            <person name="Ma J."/>
        </authorList>
    </citation>
    <scope>NUCLEOTIDE SEQUENCE [LARGE SCALE GENOMIC DNA]</scope>
    <source>
        <strain evidence="3">JCM 31319</strain>
    </source>
</reference>
<organism evidence="2 3">
    <name type="scientific">Pontibacter rugosus</name>
    <dbReference type="NCBI Taxonomy" id="1745966"/>
    <lineage>
        <taxon>Bacteria</taxon>
        <taxon>Pseudomonadati</taxon>
        <taxon>Bacteroidota</taxon>
        <taxon>Cytophagia</taxon>
        <taxon>Cytophagales</taxon>
        <taxon>Hymenobacteraceae</taxon>
        <taxon>Pontibacter</taxon>
    </lineage>
</organism>
<gene>
    <name evidence="2" type="ORF">ACFQ2O_10435</name>
</gene>
<sequence length="72" mass="8360">MKTDKLMSKPDLKQPNNHMNAMRIPRITPVPEWPQEAPLNESHLNLMQSWLNLRGMDNNLAQVQQAKNKKKA</sequence>
<evidence type="ECO:0000313" key="3">
    <source>
        <dbReference type="Proteomes" id="UP001597094"/>
    </source>
</evidence>
<dbReference type="EMBL" id="JBHTLD010000081">
    <property type="protein sequence ID" value="MFD1186624.1"/>
    <property type="molecule type" value="Genomic_DNA"/>
</dbReference>
<evidence type="ECO:0000313" key="2">
    <source>
        <dbReference type="EMBL" id="MFD1186624.1"/>
    </source>
</evidence>
<proteinExistence type="predicted"/>
<name>A0ABW3SNY1_9BACT</name>
<accession>A0ABW3SNY1</accession>
<feature type="region of interest" description="Disordered" evidence="1">
    <location>
        <begin position="1"/>
        <end position="24"/>
    </location>
</feature>
<keyword evidence="3" id="KW-1185">Reference proteome</keyword>
<evidence type="ECO:0000256" key="1">
    <source>
        <dbReference type="SAM" id="MobiDB-lite"/>
    </source>
</evidence>
<protein>
    <submittedName>
        <fullName evidence="2">Uncharacterized protein</fullName>
    </submittedName>
</protein>
<dbReference type="Proteomes" id="UP001597094">
    <property type="component" value="Unassembled WGS sequence"/>
</dbReference>